<protein>
    <recommendedName>
        <fullName evidence="3">CRISPR system Cms protein Csm5</fullName>
    </recommendedName>
    <alternativeName>
        <fullName evidence="6">CRISPR type III A-associated protein Csm5</fullName>
    </alternativeName>
</protein>
<keyword evidence="5" id="KW-0051">Antiviral defense</keyword>
<sequence length="362" mass="42200">MKKTIEIYKVELTTITPIHIGTGEDYVPVDYVIKDSGDKKYFFYFINRDKFIDYIINSGKYDELLKISNLNDFLKINEYIYNNFNDEMIDWKMQVSKNVFEIYKKNIEMGVKKNEINRLEIRSFIQDSFKKNIYIPGSSIKGSIRTAVLNYKIRNGKKVDNFVDKSNSKEVEKSILNIKEKNSSDDPFRLIKISDFMPESDEKRDSFVDRVVNVKSGKDLSEGKGVPVLMELALRERKFIGTITVINDGSNPDNININTIREAMNYHYGESCYNFESQTFPNVFNNDIISLFEKNKDEIKINKNAFLMKIGNHSGAFEVTMEGYRKIKIKNKSSYSLSDRQTTLWILKSNKYPLGWVKCNII</sequence>
<reference evidence="8 9" key="1">
    <citation type="submission" date="2019-01" db="EMBL/GenBank/DDBJ databases">
        <title>Insights into ecological role of a new deltaproteobacterial order Candidatus Sinidesulfobacterales (Sva0485) by metagenomics and metatranscriptomics.</title>
        <authorList>
            <person name="Tan S."/>
            <person name="Liu J."/>
            <person name="Fang Y."/>
            <person name="Hedlund B."/>
            <person name="Lian Z.-H."/>
            <person name="Huang L.-Y."/>
            <person name="Li J.-T."/>
            <person name="Huang L.-N."/>
            <person name="Li W.-J."/>
            <person name="Jiang H.-C."/>
            <person name="Dong H.-L."/>
            <person name="Shu W.-S."/>
        </authorList>
    </citation>
    <scope>NUCLEOTIDE SEQUENCE [LARGE SCALE GENOMIC DNA]</scope>
    <source>
        <strain evidence="8">AP4</strain>
    </source>
</reference>
<dbReference type="Pfam" id="PF03787">
    <property type="entry name" value="RAMPs"/>
    <property type="match status" value="1"/>
</dbReference>
<accession>A0A520XE63</accession>
<dbReference type="EMBL" id="SHMQ01000010">
    <property type="protein sequence ID" value="RZV39481.1"/>
    <property type="molecule type" value="Genomic_DNA"/>
</dbReference>
<organism evidence="8 9">
    <name type="scientific">Candidatus Acidulodesulfobacterium acidiphilum</name>
    <dbReference type="NCBI Taxonomy" id="2597224"/>
    <lineage>
        <taxon>Bacteria</taxon>
        <taxon>Deltaproteobacteria</taxon>
        <taxon>Candidatus Acidulodesulfobacterales</taxon>
        <taxon>Candidatus Acidulodesulfobacterium</taxon>
    </lineage>
</organism>
<comment type="similarity">
    <text evidence="2">Belongs to the CRISPR-associated Csm5 family.</text>
</comment>
<dbReference type="PANTHER" id="PTHR38007:SF1">
    <property type="entry name" value="CRISPR SYSTEM CMS PROTEIN CSM5"/>
    <property type="match status" value="1"/>
</dbReference>
<dbReference type="PANTHER" id="PTHR38007">
    <property type="entry name" value="CRISPR SYSTEM CMS PROTEIN CSM5"/>
    <property type="match status" value="1"/>
</dbReference>
<evidence type="ECO:0000256" key="2">
    <source>
        <dbReference type="ARBA" id="ARBA00006680"/>
    </source>
</evidence>
<dbReference type="AlphaFoldDB" id="A0A520XE63"/>
<dbReference type="NCBIfam" id="TIGR01899">
    <property type="entry name" value="cas_TM1807_csm5"/>
    <property type="match status" value="1"/>
</dbReference>
<feature type="domain" description="CRISPR type III-associated protein" evidence="7">
    <location>
        <begin position="11"/>
        <end position="205"/>
    </location>
</feature>
<evidence type="ECO:0000256" key="6">
    <source>
        <dbReference type="ARBA" id="ARBA00031720"/>
    </source>
</evidence>
<evidence type="ECO:0000256" key="1">
    <source>
        <dbReference type="ARBA" id="ARBA00003088"/>
    </source>
</evidence>
<evidence type="ECO:0000313" key="9">
    <source>
        <dbReference type="Proteomes" id="UP000322454"/>
    </source>
</evidence>
<gene>
    <name evidence="8" type="primary">csm5</name>
    <name evidence="8" type="ORF">EVJ48_04630</name>
</gene>
<evidence type="ECO:0000313" key="8">
    <source>
        <dbReference type="EMBL" id="RZV39481.1"/>
    </source>
</evidence>
<dbReference type="Proteomes" id="UP000322454">
    <property type="component" value="Unassembled WGS sequence"/>
</dbReference>
<evidence type="ECO:0000259" key="7">
    <source>
        <dbReference type="Pfam" id="PF03787"/>
    </source>
</evidence>
<name>A0A520XE63_9DELT</name>
<evidence type="ECO:0000256" key="5">
    <source>
        <dbReference type="ARBA" id="ARBA00023118"/>
    </source>
</evidence>
<evidence type="ECO:0000256" key="4">
    <source>
        <dbReference type="ARBA" id="ARBA00022884"/>
    </source>
</evidence>
<dbReference type="InterPro" id="IPR010173">
    <property type="entry name" value="CRISPR-assoc_Csm5"/>
</dbReference>
<evidence type="ECO:0000256" key="3">
    <source>
        <dbReference type="ARBA" id="ARBA00016113"/>
    </source>
</evidence>
<dbReference type="InterPro" id="IPR005537">
    <property type="entry name" value="RAMP_III_fam"/>
</dbReference>
<comment type="caution">
    <text evidence="8">The sequence shown here is derived from an EMBL/GenBank/DDBJ whole genome shotgun (WGS) entry which is preliminary data.</text>
</comment>
<dbReference type="GO" id="GO:0051607">
    <property type="term" value="P:defense response to virus"/>
    <property type="evidence" value="ECO:0007669"/>
    <property type="project" value="UniProtKB-KW"/>
</dbReference>
<keyword evidence="4" id="KW-0694">RNA-binding</keyword>
<dbReference type="GO" id="GO:0003723">
    <property type="term" value="F:RNA binding"/>
    <property type="evidence" value="ECO:0007669"/>
    <property type="project" value="UniProtKB-KW"/>
</dbReference>
<comment type="function">
    <text evidence="1">This subunit might be involved in maturation of a crRNA intermediate to its mature form.</text>
</comment>
<proteinExistence type="inferred from homology"/>